<keyword evidence="3 6" id="KW-0812">Transmembrane</keyword>
<dbReference type="PANTHER" id="PTHR30561">
    <property type="entry name" value="SMR FAMILY PROTON-DEPENDENT DRUG EFFLUX TRANSPORTER SUGE"/>
    <property type="match status" value="1"/>
</dbReference>
<evidence type="ECO:0000256" key="1">
    <source>
        <dbReference type="ARBA" id="ARBA00004651"/>
    </source>
</evidence>
<comment type="similarity">
    <text evidence="6">Belongs to the drug/metabolite transporter (DMT) superfamily. Small multidrug resistance (SMR) (TC 2.A.7.1) family.</text>
</comment>
<keyword evidence="4 7" id="KW-1133">Transmembrane helix</keyword>
<dbReference type="RefSeq" id="WP_317946192.1">
    <property type="nucleotide sequence ID" value="NZ_JAUBDI010000023.1"/>
</dbReference>
<sequence>MAWLYVLLAAVVEIFWVIGLRYSDSTLEWIGTVVAIIISFYAIIKACEKLPAGTVYAVFTGSGAAAIVIIDFVMFHAEFTMMKVLFIAIIITGVIGIKMTTGEKETAEGGE</sequence>
<evidence type="ECO:0000313" key="8">
    <source>
        <dbReference type="EMBL" id="MDW0114850.1"/>
    </source>
</evidence>
<dbReference type="InterPro" id="IPR037185">
    <property type="entry name" value="EmrE-like"/>
</dbReference>
<dbReference type="SUPFAM" id="SSF103481">
    <property type="entry name" value="Multidrug resistance efflux transporter EmrE"/>
    <property type="match status" value="1"/>
</dbReference>
<accession>A0ABU4GEV9</accession>
<dbReference type="Pfam" id="PF00893">
    <property type="entry name" value="Multi_Drug_Res"/>
    <property type="match status" value="1"/>
</dbReference>
<feature type="transmembrane region" description="Helical" evidence="7">
    <location>
        <begin position="5"/>
        <end position="23"/>
    </location>
</feature>
<keyword evidence="2" id="KW-1003">Cell membrane</keyword>
<dbReference type="InterPro" id="IPR000390">
    <property type="entry name" value="Small_drug/metabolite_transptr"/>
</dbReference>
<evidence type="ECO:0000313" key="9">
    <source>
        <dbReference type="Proteomes" id="UP001282284"/>
    </source>
</evidence>
<keyword evidence="5 7" id="KW-0472">Membrane</keyword>
<gene>
    <name evidence="8" type="ORF">QT711_16765</name>
</gene>
<organism evidence="8 9">
    <name type="scientific">Sporosarcina saromensis</name>
    <dbReference type="NCBI Taxonomy" id="359365"/>
    <lineage>
        <taxon>Bacteria</taxon>
        <taxon>Bacillati</taxon>
        <taxon>Bacillota</taxon>
        <taxon>Bacilli</taxon>
        <taxon>Bacillales</taxon>
        <taxon>Caryophanaceae</taxon>
        <taxon>Sporosarcina</taxon>
    </lineage>
</organism>
<evidence type="ECO:0000256" key="2">
    <source>
        <dbReference type="ARBA" id="ARBA00022475"/>
    </source>
</evidence>
<dbReference type="Gene3D" id="1.10.3730.20">
    <property type="match status" value="1"/>
</dbReference>
<reference evidence="8 9" key="1">
    <citation type="submission" date="2023-06" db="EMBL/GenBank/DDBJ databases">
        <title>Sporosarcina sp. nov., isolated from Korean traditional fermented seafood 'Jeotgal'.</title>
        <authorList>
            <person name="Yang A.I."/>
            <person name="Shin N.-R."/>
        </authorList>
    </citation>
    <scope>NUCLEOTIDE SEQUENCE [LARGE SCALE GENOMIC DNA]</scope>
    <source>
        <strain evidence="8 9">KCTC13119</strain>
    </source>
</reference>
<dbReference type="Proteomes" id="UP001282284">
    <property type="component" value="Unassembled WGS sequence"/>
</dbReference>
<feature type="transmembrane region" description="Helical" evidence="7">
    <location>
        <begin position="54"/>
        <end position="75"/>
    </location>
</feature>
<evidence type="ECO:0000256" key="6">
    <source>
        <dbReference type="RuleBase" id="RU003942"/>
    </source>
</evidence>
<proteinExistence type="inferred from homology"/>
<keyword evidence="9" id="KW-1185">Reference proteome</keyword>
<comment type="subcellular location">
    <subcellularLocation>
        <location evidence="1 6">Cell membrane</location>
        <topology evidence="1 6">Multi-pass membrane protein</topology>
    </subcellularLocation>
</comment>
<dbReference type="InterPro" id="IPR045324">
    <property type="entry name" value="Small_multidrug_res"/>
</dbReference>
<evidence type="ECO:0000256" key="5">
    <source>
        <dbReference type="ARBA" id="ARBA00023136"/>
    </source>
</evidence>
<evidence type="ECO:0000256" key="4">
    <source>
        <dbReference type="ARBA" id="ARBA00022989"/>
    </source>
</evidence>
<evidence type="ECO:0000256" key="7">
    <source>
        <dbReference type="SAM" id="Phobius"/>
    </source>
</evidence>
<dbReference type="PANTHER" id="PTHR30561:SF7">
    <property type="entry name" value="GUANIDINIUM EFFLUX SYSTEM SUBUNIT GDNC-RELATED"/>
    <property type="match status" value="1"/>
</dbReference>
<comment type="caution">
    <text evidence="8">The sequence shown here is derived from an EMBL/GenBank/DDBJ whole genome shotgun (WGS) entry which is preliminary data.</text>
</comment>
<evidence type="ECO:0000256" key="3">
    <source>
        <dbReference type="ARBA" id="ARBA00022692"/>
    </source>
</evidence>
<feature type="transmembrane region" description="Helical" evidence="7">
    <location>
        <begin position="81"/>
        <end position="97"/>
    </location>
</feature>
<dbReference type="EMBL" id="JAUBDI010000023">
    <property type="protein sequence ID" value="MDW0114850.1"/>
    <property type="molecule type" value="Genomic_DNA"/>
</dbReference>
<feature type="transmembrane region" description="Helical" evidence="7">
    <location>
        <begin position="29"/>
        <end position="47"/>
    </location>
</feature>
<name>A0ABU4GEV9_9BACL</name>
<protein>
    <submittedName>
        <fullName evidence="8">Multidrug efflux SMR transporter</fullName>
    </submittedName>
</protein>